<sequence length="492" mass="57737">MYIVLLPVGAHTVQSFMQEVRWWKTDGAGEAVEKMIKKKSSQIVRIMVINASLVAVTSVAFAIPHNVDTNLFYEIALFEDIFPKWAPVLTTIYRMQAFFVRLFGVVMSFAQFLYPFYNSKFQLYMLLYFIENINEKFATDQWRIEQQLLFCLRNYINFSKATRKMLKKIEVVSLAYQVLILVWSISFATYVLLMITYIVLLPIGADTVQSFMGEVRWWKTDSADVAIEKMIKRESFQSIIIMVINALFVGIALTAQAIPQNVDKRVFYEIALLEDIFPKWSAVLTTIHRIQALLVRFFTMVASFGQFLYPFYNSRFQLYMLLYFIKNINEKSRIDQWRIEQRLLFCFRIYIIFSKASRKMLKKIEVVSLAYQVLILVWSISLASYVLLDDLRQQNFRFVSLSLCGLFMLVILFQIGQDTEDSVTRIFDSLVSIEWYNWNESNKKIYLMFLVSALKPYRVQFSENYSLNYNMAGQLLQSAASVVLVVYQLNFM</sequence>
<dbReference type="GO" id="GO:0004984">
    <property type="term" value="F:olfactory receptor activity"/>
    <property type="evidence" value="ECO:0007669"/>
    <property type="project" value="InterPro"/>
</dbReference>
<organism evidence="11 12">
    <name type="scientific">Zophobas morio</name>
    <dbReference type="NCBI Taxonomy" id="2755281"/>
    <lineage>
        <taxon>Eukaryota</taxon>
        <taxon>Metazoa</taxon>
        <taxon>Ecdysozoa</taxon>
        <taxon>Arthropoda</taxon>
        <taxon>Hexapoda</taxon>
        <taxon>Insecta</taxon>
        <taxon>Pterygota</taxon>
        <taxon>Neoptera</taxon>
        <taxon>Endopterygota</taxon>
        <taxon>Coleoptera</taxon>
        <taxon>Polyphaga</taxon>
        <taxon>Cucujiformia</taxon>
        <taxon>Tenebrionidae</taxon>
        <taxon>Zophobas</taxon>
    </lineage>
</organism>
<feature type="transmembrane region" description="Helical" evidence="10">
    <location>
        <begin position="239"/>
        <end position="258"/>
    </location>
</feature>
<keyword evidence="4 10" id="KW-0812">Transmembrane</keyword>
<name>A0AA38MFG3_9CUCU</name>
<dbReference type="GO" id="GO:0005886">
    <property type="term" value="C:plasma membrane"/>
    <property type="evidence" value="ECO:0007669"/>
    <property type="project" value="UniProtKB-SubCell"/>
</dbReference>
<evidence type="ECO:0008006" key="13">
    <source>
        <dbReference type="Google" id="ProtNLM"/>
    </source>
</evidence>
<evidence type="ECO:0000313" key="11">
    <source>
        <dbReference type="EMBL" id="KAJ3654126.1"/>
    </source>
</evidence>
<keyword evidence="3" id="KW-0716">Sensory transduction</keyword>
<gene>
    <name evidence="11" type="ORF">Zmor_013339</name>
</gene>
<dbReference type="GO" id="GO:0005549">
    <property type="term" value="F:odorant binding"/>
    <property type="evidence" value="ECO:0007669"/>
    <property type="project" value="InterPro"/>
</dbReference>
<evidence type="ECO:0000256" key="3">
    <source>
        <dbReference type="ARBA" id="ARBA00022606"/>
    </source>
</evidence>
<feature type="transmembrane region" description="Helical" evidence="10">
    <location>
        <begin position="174"/>
        <end position="200"/>
    </location>
</feature>
<dbReference type="PANTHER" id="PTHR21137:SF35">
    <property type="entry name" value="ODORANT RECEPTOR 19A-RELATED"/>
    <property type="match status" value="1"/>
</dbReference>
<evidence type="ECO:0000256" key="6">
    <source>
        <dbReference type="ARBA" id="ARBA00022989"/>
    </source>
</evidence>
<keyword evidence="7 10" id="KW-0472">Membrane</keyword>
<evidence type="ECO:0000256" key="5">
    <source>
        <dbReference type="ARBA" id="ARBA00022725"/>
    </source>
</evidence>
<dbReference type="InterPro" id="IPR004117">
    <property type="entry name" value="7tm6_olfct_rcpt"/>
</dbReference>
<protein>
    <recommendedName>
        <fullName evidence="13">Odorant receptor</fullName>
    </recommendedName>
</protein>
<feature type="transmembrane region" description="Helical" evidence="10">
    <location>
        <begin position="395"/>
        <end position="415"/>
    </location>
</feature>
<evidence type="ECO:0000256" key="2">
    <source>
        <dbReference type="ARBA" id="ARBA00022475"/>
    </source>
</evidence>
<evidence type="ECO:0000256" key="4">
    <source>
        <dbReference type="ARBA" id="ARBA00022692"/>
    </source>
</evidence>
<keyword evidence="5" id="KW-0552">Olfaction</keyword>
<keyword evidence="6 10" id="KW-1133">Transmembrane helix</keyword>
<evidence type="ECO:0000256" key="8">
    <source>
        <dbReference type="ARBA" id="ARBA00023170"/>
    </source>
</evidence>
<proteinExistence type="predicted"/>
<comment type="caution">
    <text evidence="11">The sequence shown here is derived from an EMBL/GenBank/DDBJ whole genome shotgun (WGS) entry which is preliminary data.</text>
</comment>
<keyword evidence="12" id="KW-1185">Reference proteome</keyword>
<feature type="transmembrane region" description="Helical" evidence="10">
    <location>
        <begin position="293"/>
        <end position="312"/>
    </location>
</feature>
<evidence type="ECO:0000256" key="7">
    <source>
        <dbReference type="ARBA" id="ARBA00023136"/>
    </source>
</evidence>
<evidence type="ECO:0000313" key="12">
    <source>
        <dbReference type="Proteomes" id="UP001168821"/>
    </source>
</evidence>
<evidence type="ECO:0000256" key="9">
    <source>
        <dbReference type="ARBA" id="ARBA00023224"/>
    </source>
</evidence>
<evidence type="ECO:0000256" key="10">
    <source>
        <dbReference type="SAM" id="Phobius"/>
    </source>
</evidence>
<evidence type="ECO:0000256" key="1">
    <source>
        <dbReference type="ARBA" id="ARBA00004651"/>
    </source>
</evidence>
<dbReference type="Proteomes" id="UP001168821">
    <property type="component" value="Unassembled WGS sequence"/>
</dbReference>
<keyword evidence="9" id="KW-0807">Transducer</keyword>
<keyword evidence="2" id="KW-1003">Cell membrane</keyword>
<keyword evidence="8" id="KW-0675">Receptor</keyword>
<dbReference type="AlphaFoldDB" id="A0AA38MFG3"/>
<dbReference type="GO" id="GO:0007165">
    <property type="term" value="P:signal transduction"/>
    <property type="evidence" value="ECO:0007669"/>
    <property type="project" value="UniProtKB-KW"/>
</dbReference>
<comment type="subcellular location">
    <subcellularLocation>
        <location evidence="1">Cell membrane</location>
        <topology evidence="1">Multi-pass membrane protein</topology>
    </subcellularLocation>
</comment>
<feature type="transmembrane region" description="Helical" evidence="10">
    <location>
        <begin position="369"/>
        <end position="388"/>
    </location>
</feature>
<reference evidence="11" key="1">
    <citation type="journal article" date="2023" name="G3 (Bethesda)">
        <title>Whole genome assemblies of Zophobas morio and Tenebrio molitor.</title>
        <authorList>
            <person name="Kaur S."/>
            <person name="Stinson S.A."/>
            <person name="diCenzo G.C."/>
        </authorList>
    </citation>
    <scope>NUCLEOTIDE SEQUENCE</scope>
    <source>
        <strain evidence="11">QUZm001</strain>
    </source>
</reference>
<feature type="transmembrane region" description="Helical" evidence="10">
    <location>
        <begin position="98"/>
        <end position="117"/>
    </location>
</feature>
<dbReference type="EMBL" id="JALNTZ010000004">
    <property type="protein sequence ID" value="KAJ3654126.1"/>
    <property type="molecule type" value="Genomic_DNA"/>
</dbReference>
<feature type="transmembrane region" description="Helical" evidence="10">
    <location>
        <begin position="43"/>
        <end position="63"/>
    </location>
</feature>
<accession>A0AA38MFG3</accession>
<dbReference type="PANTHER" id="PTHR21137">
    <property type="entry name" value="ODORANT RECEPTOR"/>
    <property type="match status" value="1"/>
</dbReference>